<dbReference type="EMBL" id="FWZT01000059">
    <property type="protein sequence ID" value="SMF84636.1"/>
    <property type="molecule type" value="Genomic_DNA"/>
</dbReference>
<dbReference type="InterPro" id="IPR036852">
    <property type="entry name" value="Peptidase_S8/S53_dom_sf"/>
</dbReference>
<dbReference type="PROSITE" id="PS00138">
    <property type="entry name" value="SUBTILASE_SER"/>
    <property type="match status" value="1"/>
</dbReference>
<feature type="active site" description="Charge relay system" evidence="5 6">
    <location>
        <position position="442"/>
    </location>
</feature>
<dbReference type="PROSITE" id="PS00136">
    <property type="entry name" value="SUBTILASE_ASP"/>
    <property type="match status" value="1"/>
</dbReference>
<gene>
    <name evidence="10" type="ORF">SAMN06296036_1591</name>
</gene>
<reference evidence="11" key="1">
    <citation type="submission" date="2017-04" db="EMBL/GenBank/DDBJ databases">
        <authorList>
            <person name="Varghese N."/>
            <person name="Submissions S."/>
        </authorList>
    </citation>
    <scope>NUCLEOTIDE SEQUENCE [LARGE SCALE GENOMIC DNA]</scope>
    <source>
        <strain evidence="11">RKEM611</strain>
    </source>
</reference>
<feature type="region of interest" description="Disordered" evidence="8">
    <location>
        <begin position="507"/>
        <end position="538"/>
    </location>
</feature>
<dbReference type="Proteomes" id="UP000192907">
    <property type="component" value="Unassembled WGS sequence"/>
</dbReference>
<feature type="active site" description="Charge relay system" evidence="5 6">
    <location>
        <position position="214"/>
    </location>
</feature>
<evidence type="ECO:0000256" key="8">
    <source>
        <dbReference type="SAM" id="MobiDB-lite"/>
    </source>
</evidence>
<dbReference type="RefSeq" id="WP_132326490.1">
    <property type="nucleotide sequence ID" value="NZ_FWZT01000059.1"/>
</dbReference>
<dbReference type="PRINTS" id="PR00723">
    <property type="entry name" value="SUBTILISIN"/>
</dbReference>
<dbReference type="InterPro" id="IPR000209">
    <property type="entry name" value="Peptidase_S8/S53_dom"/>
</dbReference>
<keyword evidence="2 6" id="KW-0645">Protease</keyword>
<dbReference type="InterPro" id="IPR022398">
    <property type="entry name" value="Peptidase_S8_His-AS"/>
</dbReference>
<feature type="domain" description="Peptidase S8/S53" evidence="9">
    <location>
        <begin position="206"/>
        <end position="467"/>
    </location>
</feature>
<protein>
    <submittedName>
        <fullName evidence="10">Subtilase family protein</fullName>
    </submittedName>
</protein>
<evidence type="ECO:0000259" key="9">
    <source>
        <dbReference type="Pfam" id="PF00082"/>
    </source>
</evidence>
<dbReference type="Gene3D" id="3.40.50.200">
    <property type="entry name" value="Peptidase S8/S53 domain"/>
    <property type="match status" value="1"/>
</dbReference>
<dbReference type="InterPro" id="IPR023827">
    <property type="entry name" value="Peptidase_S8_Asp-AS"/>
</dbReference>
<dbReference type="Pfam" id="PF00082">
    <property type="entry name" value="Peptidase_S8"/>
    <property type="match status" value="1"/>
</dbReference>
<evidence type="ECO:0000256" key="6">
    <source>
        <dbReference type="PROSITE-ProRule" id="PRU01240"/>
    </source>
</evidence>
<comment type="similarity">
    <text evidence="1 6 7">Belongs to the peptidase S8 family.</text>
</comment>
<evidence type="ECO:0000256" key="7">
    <source>
        <dbReference type="RuleBase" id="RU003355"/>
    </source>
</evidence>
<keyword evidence="4 6" id="KW-0720">Serine protease</keyword>
<sequence length="545" mass="57639">MKRWFALPIFASLSFASCGKDGSTVVSLLCGIGNDSSALTVGFNLAELAGLGLTQNDAVDNTTIKDFLNDSLDSFVTEDVLRVKTVETAKPDDTTDSVRFLTLSGTLAGTFGVASSYFRDALDDSIFEYINDSFNVSSSALRIPKQTPFGPMFGDQHFPQRALAGLTTLQSSGDPHPEQWALEQTDFTAAMNYLSTIQGGASNRSNEVIVAVLDTGVDSEHPDLQDILVDGYDAVGSSTGTDDENGHGTHCAGIIASQVKTAGTSPLGVASRVNVKIMPIKVLDQNGAGGFQAIEKGVRYAMRSSPKPEVLSLSLGAGLDYGDLDDQTKTLVNQLFKDAVDAGIIVIVAAGNEGCPLGGSCRDSNGIFPKTIDEYIVLPCMYQDVVCVGASDPDESLASYSNYSSQEERSYRVNAHINAPGTNIYSTWPTDQTSYKTISGTSMATPYVAGIAAIMKSVYPELTQEQFIAFVQSGQVEPSEMVSKSEVGRLDLYKSLVAFGTDSTIGLNGGTPDGYSEPAVNPVDGPEESSSGSSPVSTLWSAICQ</sequence>
<evidence type="ECO:0000256" key="2">
    <source>
        <dbReference type="ARBA" id="ARBA00022670"/>
    </source>
</evidence>
<dbReference type="InterPro" id="IPR023828">
    <property type="entry name" value="Peptidase_S8_Ser-AS"/>
</dbReference>
<organism evidence="10 11">
    <name type="scientific">Pseudobacteriovorax antillogorgiicola</name>
    <dbReference type="NCBI Taxonomy" id="1513793"/>
    <lineage>
        <taxon>Bacteria</taxon>
        <taxon>Pseudomonadati</taxon>
        <taxon>Bdellovibrionota</taxon>
        <taxon>Oligoflexia</taxon>
        <taxon>Oligoflexales</taxon>
        <taxon>Pseudobacteriovoracaceae</taxon>
        <taxon>Pseudobacteriovorax</taxon>
    </lineage>
</organism>
<dbReference type="SUPFAM" id="SSF52743">
    <property type="entry name" value="Subtilisin-like"/>
    <property type="match status" value="1"/>
</dbReference>
<dbReference type="GO" id="GO:0004252">
    <property type="term" value="F:serine-type endopeptidase activity"/>
    <property type="evidence" value="ECO:0007669"/>
    <property type="project" value="UniProtKB-UniRule"/>
</dbReference>
<keyword evidence="11" id="KW-1185">Reference proteome</keyword>
<name>A0A1Y6CZE8_9BACT</name>
<keyword evidence="3 6" id="KW-0378">Hydrolase</keyword>
<dbReference type="OrthoDB" id="5288680at2"/>
<dbReference type="PROSITE" id="PS00137">
    <property type="entry name" value="SUBTILASE_HIS"/>
    <property type="match status" value="1"/>
</dbReference>
<dbReference type="AlphaFoldDB" id="A0A1Y6CZE8"/>
<evidence type="ECO:0000256" key="5">
    <source>
        <dbReference type="PIRSR" id="PIRSR615500-1"/>
    </source>
</evidence>
<dbReference type="PANTHER" id="PTHR43399:SF4">
    <property type="entry name" value="CELL WALL-ASSOCIATED PROTEASE"/>
    <property type="match status" value="1"/>
</dbReference>
<dbReference type="InterPro" id="IPR015500">
    <property type="entry name" value="Peptidase_S8_subtilisin-rel"/>
</dbReference>
<evidence type="ECO:0000313" key="11">
    <source>
        <dbReference type="Proteomes" id="UP000192907"/>
    </source>
</evidence>
<accession>A0A1Y6CZE8</accession>
<proteinExistence type="inferred from homology"/>
<dbReference type="InterPro" id="IPR051048">
    <property type="entry name" value="Peptidase_S8/S53_subtilisin"/>
</dbReference>
<evidence type="ECO:0000313" key="10">
    <source>
        <dbReference type="EMBL" id="SMF84636.1"/>
    </source>
</evidence>
<dbReference type="GO" id="GO:0006508">
    <property type="term" value="P:proteolysis"/>
    <property type="evidence" value="ECO:0007669"/>
    <property type="project" value="UniProtKB-KW"/>
</dbReference>
<dbReference type="PROSITE" id="PS51257">
    <property type="entry name" value="PROKAR_LIPOPROTEIN"/>
    <property type="match status" value="1"/>
</dbReference>
<evidence type="ECO:0000256" key="1">
    <source>
        <dbReference type="ARBA" id="ARBA00011073"/>
    </source>
</evidence>
<dbReference type="PANTHER" id="PTHR43399">
    <property type="entry name" value="SUBTILISIN-RELATED"/>
    <property type="match status" value="1"/>
</dbReference>
<evidence type="ECO:0000256" key="4">
    <source>
        <dbReference type="ARBA" id="ARBA00022825"/>
    </source>
</evidence>
<evidence type="ECO:0000256" key="3">
    <source>
        <dbReference type="ARBA" id="ARBA00022801"/>
    </source>
</evidence>
<dbReference type="PROSITE" id="PS51892">
    <property type="entry name" value="SUBTILASE"/>
    <property type="match status" value="1"/>
</dbReference>
<feature type="active site" description="Charge relay system" evidence="5 6">
    <location>
        <position position="247"/>
    </location>
</feature>
<dbReference type="STRING" id="1513793.SAMN06296036_1591"/>